<evidence type="ECO:0000313" key="10">
    <source>
        <dbReference type="RefSeq" id="XP_013775457.1"/>
    </source>
</evidence>
<reference evidence="10" key="1">
    <citation type="submission" date="2025-08" db="UniProtKB">
        <authorList>
            <consortium name="RefSeq"/>
        </authorList>
    </citation>
    <scope>IDENTIFICATION</scope>
    <source>
        <tissue evidence="10">Muscle</tissue>
    </source>
</reference>
<dbReference type="InterPro" id="IPR020479">
    <property type="entry name" value="HD_metazoa"/>
</dbReference>
<dbReference type="PRINTS" id="PR00024">
    <property type="entry name" value="HOMEOBOX"/>
</dbReference>
<dbReference type="InterPro" id="IPR017970">
    <property type="entry name" value="Homeobox_CS"/>
</dbReference>
<dbReference type="CDD" id="cd00086">
    <property type="entry name" value="homeodomain"/>
    <property type="match status" value="1"/>
</dbReference>
<keyword evidence="2 5" id="KW-0238">DNA-binding</keyword>
<evidence type="ECO:0000259" key="8">
    <source>
        <dbReference type="PROSITE" id="PS50071"/>
    </source>
</evidence>
<dbReference type="GeneID" id="106460311"/>
<evidence type="ECO:0000256" key="1">
    <source>
        <dbReference type="ARBA" id="ARBA00004123"/>
    </source>
</evidence>
<dbReference type="InterPro" id="IPR001356">
    <property type="entry name" value="HD"/>
</dbReference>
<evidence type="ECO:0000256" key="2">
    <source>
        <dbReference type="ARBA" id="ARBA00023125"/>
    </source>
</evidence>
<evidence type="ECO:0000256" key="4">
    <source>
        <dbReference type="ARBA" id="ARBA00023242"/>
    </source>
</evidence>
<feature type="DNA-binding region" description="Homeobox" evidence="5">
    <location>
        <begin position="240"/>
        <end position="299"/>
    </location>
</feature>
<dbReference type="InterPro" id="IPR050394">
    <property type="entry name" value="Homeobox_NK-like"/>
</dbReference>
<comment type="subcellular location">
    <subcellularLocation>
        <location evidence="1 5 6">Nucleus</location>
    </subcellularLocation>
</comment>
<keyword evidence="9" id="KW-1185">Reference proteome</keyword>
<dbReference type="Pfam" id="PF00046">
    <property type="entry name" value="Homeodomain"/>
    <property type="match status" value="1"/>
</dbReference>
<dbReference type="PANTHER" id="PTHR24340:SF82">
    <property type="entry name" value="HOMEOBOX PROTEIN VND"/>
    <property type="match status" value="1"/>
</dbReference>
<sequence>MSLSANFKPSSSFTVKDILDLPEVKQASSPIHSIGSVASNLVSSAPFIMNTSLSEANFSCPSCFRYNRICAYSPCVRWLSSAEVMASYTSLGIDSVNTPTALASLSSPDSVLSHKKLPTRTHQISSPLTTHIVTSKGSTSTLDRFSQSFTTVCDDVSTRLTISPTTSEDCTSRAVAEESEIEFGGAASDISRCNSVDIQSESDQCMRSELPAITESSTDNNTGEIETLNSEPSGEQPSKKRKRRVLFSKAQTYELERRFRQQRYLSAPEREHLANFIRLTPTQVKIWFQNHRYKTKRARQEKSLDINPLRSPRRVAVPVLVRDGKPYQPPMGSSLVKTHGSGRQVIQSGMGLCLSSAEFTSKSNMAASGTDTFNLNKIPTYTHPLIHQARWL</sequence>
<dbReference type="SMART" id="SM00389">
    <property type="entry name" value="HOX"/>
    <property type="match status" value="1"/>
</dbReference>
<feature type="domain" description="Homeobox" evidence="8">
    <location>
        <begin position="238"/>
        <end position="298"/>
    </location>
</feature>
<dbReference type="SUPFAM" id="SSF46689">
    <property type="entry name" value="Homeodomain-like"/>
    <property type="match status" value="1"/>
</dbReference>
<feature type="compositionally biased region" description="Polar residues" evidence="7">
    <location>
        <begin position="214"/>
        <end position="236"/>
    </location>
</feature>
<feature type="region of interest" description="Disordered" evidence="7">
    <location>
        <begin position="211"/>
        <end position="243"/>
    </location>
</feature>
<evidence type="ECO:0000256" key="3">
    <source>
        <dbReference type="ARBA" id="ARBA00023155"/>
    </source>
</evidence>
<name>A0ABM1B5X1_LIMPO</name>
<evidence type="ECO:0000313" key="9">
    <source>
        <dbReference type="Proteomes" id="UP000694941"/>
    </source>
</evidence>
<organism evidence="9 10">
    <name type="scientific">Limulus polyphemus</name>
    <name type="common">Atlantic horseshoe crab</name>
    <dbReference type="NCBI Taxonomy" id="6850"/>
    <lineage>
        <taxon>Eukaryota</taxon>
        <taxon>Metazoa</taxon>
        <taxon>Ecdysozoa</taxon>
        <taxon>Arthropoda</taxon>
        <taxon>Chelicerata</taxon>
        <taxon>Merostomata</taxon>
        <taxon>Xiphosura</taxon>
        <taxon>Limulidae</taxon>
        <taxon>Limulus</taxon>
    </lineage>
</organism>
<dbReference type="PANTHER" id="PTHR24340">
    <property type="entry name" value="HOMEOBOX PROTEIN NKX"/>
    <property type="match status" value="1"/>
</dbReference>
<keyword evidence="3 5" id="KW-0371">Homeobox</keyword>
<dbReference type="InterPro" id="IPR009057">
    <property type="entry name" value="Homeodomain-like_sf"/>
</dbReference>
<keyword evidence="4 5" id="KW-0539">Nucleus</keyword>
<dbReference type="PROSITE" id="PS50071">
    <property type="entry name" value="HOMEOBOX_2"/>
    <property type="match status" value="1"/>
</dbReference>
<proteinExistence type="predicted"/>
<gene>
    <name evidence="10" type="primary">LOC106460311</name>
</gene>
<dbReference type="RefSeq" id="XP_013775457.1">
    <property type="nucleotide sequence ID" value="XM_013920003.1"/>
</dbReference>
<evidence type="ECO:0000256" key="7">
    <source>
        <dbReference type="SAM" id="MobiDB-lite"/>
    </source>
</evidence>
<accession>A0ABM1B5X1</accession>
<dbReference type="Proteomes" id="UP000694941">
    <property type="component" value="Unplaced"/>
</dbReference>
<protein>
    <submittedName>
        <fullName evidence="10">Homeobox protein Hox-A11b-like</fullName>
    </submittedName>
</protein>
<dbReference type="Gene3D" id="1.10.10.60">
    <property type="entry name" value="Homeodomain-like"/>
    <property type="match status" value="1"/>
</dbReference>
<evidence type="ECO:0000256" key="5">
    <source>
        <dbReference type="PROSITE-ProRule" id="PRU00108"/>
    </source>
</evidence>
<evidence type="ECO:0000256" key="6">
    <source>
        <dbReference type="RuleBase" id="RU000682"/>
    </source>
</evidence>
<dbReference type="PROSITE" id="PS00027">
    <property type="entry name" value="HOMEOBOX_1"/>
    <property type="match status" value="1"/>
</dbReference>